<evidence type="ECO:0000313" key="4">
    <source>
        <dbReference type="Proteomes" id="UP000677436"/>
    </source>
</evidence>
<dbReference type="Proteomes" id="UP000677436">
    <property type="component" value="Chromosome"/>
</dbReference>
<feature type="region of interest" description="Disordered" evidence="1">
    <location>
        <begin position="226"/>
        <end position="267"/>
    </location>
</feature>
<dbReference type="AlphaFoldDB" id="A0A8D5UBS9"/>
<feature type="compositionally biased region" description="Acidic residues" evidence="1">
    <location>
        <begin position="73"/>
        <end position="91"/>
    </location>
</feature>
<dbReference type="PROSITE" id="PS51257">
    <property type="entry name" value="PROKAR_LIPOPROTEIN"/>
    <property type="match status" value="1"/>
</dbReference>
<sequence>MKRLWLVLMISVMAIFSTGCSTVISLAQQVIQAQQQAKQQPVAKKEQDKPKKEQAQQQNEDDLSDIAQAPNNQDDDPSLDSDDSSGQEDPEDKNIQVDGRTWTPVDVHAQNDGNVRVLYVPEGQSADDWTEAITIDVHKGLQNQATVNDYAMEMRKSINEQVRDGKVTWRTLSKQQDDLMYEFVIENDGYQDNQHEISRVVATDEEIIVLHYTNKLSVPMSEDERQKWIQILQEEDPSSDSSDDSSDDPSDGSTTDDSSDSDSSDTL</sequence>
<reference evidence="3" key="1">
    <citation type="journal article" date="2013" name="Int. J. Syst. Evol. Microbiol.">
        <title>Polycladomyces abyssicola gen. nov., sp. nov., a thermophilic filamentous bacterium isolated from hemipelagic sediment.</title>
        <authorList>
            <person name="Tsubouchi T."/>
            <person name="Shimane Y."/>
            <person name="Mori K."/>
            <person name="Usui K."/>
            <person name="Hiraki T."/>
            <person name="Tame A."/>
            <person name="Uematsu K."/>
            <person name="Maruyama T."/>
            <person name="Hatada Y."/>
        </authorList>
    </citation>
    <scope>NUCLEOTIDE SEQUENCE</scope>
    <source>
        <strain evidence="3">JIR-001</strain>
    </source>
</reference>
<dbReference type="KEGG" id="pabs:JIR001_01200"/>
<name>A0A8D5UBS9_9BACL</name>
<feature type="chain" id="PRO_5038424009" evidence="2">
    <location>
        <begin position="20"/>
        <end position="267"/>
    </location>
</feature>
<keyword evidence="2" id="KW-0732">Signal</keyword>
<feature type="compositionally biased region" description="Acidic residues" evidence="1">
    <location>
        <begin position="233"/>
        <end position="250"/>
    </location>
</feature>
<keyword evidence="4" id="KW-1185">Reference proteome</keyword>
<proteinExistence type="predicted"/>
<dbReference type="RefSeq" id="WP_212773741.1">
    <property type="nucleotide sequence ID" value="NZ_AP024601.1"/>
</dbReference>
<dbReference type="EMBL" id="AP024601">
    <property type="protein sequence ID" value="BCU80337.1"/>
    <property type="molecule type" value="Genomic_DNA"/>
</dbReference>
<protein>
    <submittedName>
        <fullName evidence="3">Uncharacterized protein</fullName>
    </submittedName>
</protein>
<evidence type="ECO:0000313" key="3">
    <source>
        <dbReference type="EMBL" id="BCU80337.1"/>
    </source>
</evidence>
<accession>A0A8D5UBS9</accession>
<evidence type="ECO:0000256" key="1">
    <source>
        <dbReference type="SAM" id="MobiDB-lite"/>
    </source>
</evidence>
<reference evidence="3" key="2">
    <citation type="journal article" date="2021" name="Microbiol. Resour. Announc.">
        <title>Complete Genome Sequence of Polycladomyces abyssicola JIR-001T, Isolated from Hemipelagic Sediment in Deep Seawater.</title>
        <authorList>
            <person name="Tsubouchi T."/>
            <person name="Kaneko Y."/>
        </authorList>
    </citation>
    <scope>NUCLEOTIDE SEQUENCE</scope>
    <source>
        <strain evidence="3">JIR-001</strain>
    </source>
</reference>
<feature type="compositionally biased region" description="Basic and acidic residues" evidence="1">
    <location>
        <begin position="43"/>
        <end position="54"/>
    </location>
</feature>
<feature type="compositionally biased region" description="Acidic residues" evidence="1">
    <location>
        <begin position="257"/>
        <end position="267"/>
    </location>
</feature>
<evidence type="ECO:0000256" key="2">
    <source>
        <dbReference type="SAM" id="SignalP"/>
    </source>
</evidence>
<feature type="region of interest" description="Disordered" evidence="1">
    <location>
        <begin position="34"/>
        <end position="108"/>
    </location>
</feature>
<gene>
    <name evidence="3" type="ORF">JIR001_01200</name>
</gene>
<feature type="signal peptide" evidence="2">
    <location>
        <begin position="1"/>
        <end position="19"/>
    </location>
</feature>
<organism evidence="3 4">
    <name type="scientific">Polycladomyces abyssicola</name>
    <dbReference type="NCBI Taxonomy" id="1125966"/>
    <lineage>
        <taxon>Bacteria</taxon>
        <taxon>Bacillati</taxon>
        <taxon>Bacillota</taxon>
        <taxon>Bacilli</taxon>
        <taxon>Bacillales</taxon>
        <taxon>Thermoactinomycetaceae</taxon>
        <taxon>Polycladomyces</taxon>
    </lineage>
</organism>